<dbReference type="Gene3D" id="1.10.3210.10">
    <property type="entry name" value="Hypothetical protein af1432"/>
    <property type="match status" value="1"/>
</dbReference>
<keyword evidence="3" id="KW-0378">Hydrolase</keyword>
<feature type="domain" description="HD" evidence="1">
    <location>
        <begin position="131"/>
        <end position="251"/>
    </location>
</feature>
<dbReference type="InterPro" id="IPR011051">
    <property type="entry name" value="RmlC_Cupin_sf"/>
</dbReference>
<dbReference type="Proteomes" id="UP000503330">
    <property type="component" value="Chromosome"/>
</dbReference>
<dbReference type="InterPro" id="IPR006674">
    <property type="entry name" value="HD_domain"/>
</dbReference>
<proteinExistence type="predicted"/>
<reference evidence="3 5" key="1">
    <citation type="submission" date="2014-08" db="EMBL/GenBank/DDBJ databases">
        <title>Clostridium innocuum, an unnegligible vancomycin-resistant pathogen causing extra-intestinal infections.</title>
        <authorList>
            <person name="Feng Y."/>
            <person name="Chiu C.-H."/>
        </authorList>
    </citation>
    <scope>NUCLEOTIDE SEQUENCE [LARGE SCALE GENOMIC DNA]</scope>
    <source>
        <strain evidence="3 5">AN88</strain>
    </source>
</reference>
<dbReference type="Proteomes" id="UP000030008">
    <property type="component" value="Unassembled WGS sequence"/>
</dbReference>
<dbReference type="GeneID" id="61926258"/>
<evidence type="ECO:0000313" key="4">
    <source>
        <dbReference type="EMBL" id="QJA03106.1"/>
    </source>
</evidence>
<dbReference type="SUPFAM" id="SSF51182">
    <property type="entry name" value="RmlC-like cupins"/>
    <property type="match status" value="1"/>
</dbReference>
<dbReference type="InterPro" id="IPR003607">
    <property type="entry name" value="HD/PDEase_dom"/>
</dbReference>
<evidence type="ECO:0000313" key="3">
    <source>
        <dbReference type="EMBL" id="KGJ53415.1"/>
    </source>
</evidence>
<sequence>MTVEIKHNQSFWEQGPQNAEEIHAVQQLQTGLYNIRSDTHIGITWEENERDAVFVLYMLEGEMQFQSSSEVFSLKKDDSALFSYEATAIHGISKTPCRLMLFSTSGSYQKVNATNACFEKLREVELKDIYTIGHSRRVSSLSMSIALQLDPGYDILTLGAAATFHDLGKYYTPIEILQKPGRLTPEEFSIIKLHPQASWQLLMESHGEIIAEIALQHHERMDGSGYPRGLHADAIRMDARIIAVADVFDAITSKRSYNNPVSYEQALSIMEQERQLYDSDVLHALHILVREKRLSISI</sequence>
<evidence type="ECO:0000313" key="6">
    <source>
        <dbReference type="Proteomes" id="UP000503330"/>
    </source>
</evidence>
<dbReference type="PROSITE" id="PS51831">
    <property type="entry name" value="HD"/>
    <property type="match status" value="1"/>
</dbReference>
<dbReference type="RefSeq" id="WP_002608576.1">
    <property type="nucleotide sequence ID" value="NZ_BAAACC010000007.1"/>
</dbReference>
<evidence type="ECO:0000259" key="1">
    <source>
        <dbReference type="PROSITE" id="PS51831"/>
    </source>
</evidence>
<feature type="domain" description="HD-GYP" evidence="2">
    <location>
        <begin position="109"/>
        <end position="298"/>
    </location>
</feature>
<accession>A0A099I6U8</accession>
<dbReference type="EMBL" id="JQIF01000040">
    <property type="protein sequence ID" value="KGJ53415.1"/>
    <property type="molecule type" value="Genomic_DNA"/>
</dbReference>
<dbReference type="PROSITE" id="PS51832">
    <property type="entry name" value="HD_GYP"/>
    <property type="match status" value="1"/>
</dbReference>
<dbReference type="CDD" id="cd00077">
    <property type="entry name" value="HDc"/>
    <property type="match status" value="1"/>
</dbReference>
<dbReference type="GO" id="GO:0016787">
    <property type="term" value="F:hydrolase activity"/>
    <property type="evidence" value="ECO:0007669"/>
    <property type="project" value="UniProtKB-KW"/>
</dbReference>
<dbReference type="AlphaFoldDB" id="A0A099I6U8"/>
<dbReference type="PANTHER" id="PTHR43155">
    <property type="entry name" value="CYCLIC DI-GMP PHOSPHODIESTERASE PA4108-RELATED"/>
    <property type="match status" value="1"/>
</dbReference>
<dbReference type="EMBL" id="CP048838">
    <property type="protein sequence ID" value="QJA03106.1"/>
    <property type="molecule type" value="Genomic_DNA"/>
</dbReference>
<dbReference type="Pfam" id="PF13487">
    <property type="entry name" value="HD_5"/>
    <property type="match status" value="1"/>
</dbReference>
<dbReference type="SMART" id="SM00471">
    <property type="entry name" value="HDc"/>
    <property type="match status" value="1"/>
</dbReference>
<organism evidence="3 5">
    <name type="scientific">Clostridium innocuum</name>
    <dbReference type="NCBI Taxonomy" id="1522"/>
    <lineage>
        <taxon>Bacteria</taxon>
        <taxon>Bacillati</taxon>
        <taxon>Bacillota</taxon>
        <taxon>Clostridia</taxon>
        <taxon>Eubacteriales</taxon>
        <taxon>Clostridiaceae</taxon>
        <taxon>Clostridium</taxon>
    </lineage>
</organism>
<name>A0A099I6U8_CLOIN</name>
<evidence type="ECO:0000259" key="2">
    <source>
        <dbReference type="PROSITE" id="PS51832"/>
    </source>
</evidence>
<protein>
    <submittedName>
        <fullName evidence="4">HD domain-containing protein</fullName>
    </submittedName>
    <submittedName>
        <fullName evidence="3">Phosphohydrolase</fullName>
    </submittedName>
</protein>
<evidence type="ECO:0000313" key="5">
    <source>
        <dbReference type="Proteomes" id="UP000030008"/>
    </source>
</evidence>
<reference evidence="4 6" key="2">
    <citation type="submission" date="2020-02" db="EMBL/GenBank/DDBJ databases">
        <authorList>
            <person name="Kociolek L.K."/>
            <person name="Ozer E.A."/>
        </authorList>
    </citation>
    <scope>NUCLEOTIDE SEQUENCE [LARGE SCALE GENOMIC DNA]</scope>
    <source>
        <strain evidence="4 6">ATCC 14501</strain>
    </source>
</reference>
<dbReference type="SUPFAM" id="SSF109604">
    <property type="entry name" value="HD-domain/PDEase-like"/>
    <property type="match status" value="1"/>
</dbReference>
<dbReference type="InterPro" id="IPR037522">
    <property type="entry name" value="HD_GYP_dom"/>
</dbReference>
<gene>
    <name evidence="3" type="ORF">CIAN88_09615</name>
    <name evidence="4" type="ORF">G4D54_11935</name>
</gene>